<reference evidence="3" key="1">
    <citation type="submission" date="2022-12" db="EMBL/GenBank/DDBJ databases">
        <authorList>
            <person name="Petersen C."/>
        </authorList>
    </citation>
    <scope>NUCLEOTIDE SEQUENCE</scope>
    <source>
        <strain evidence="3">IBT 15544</strain>
    </source>
</reference>
<dbReference type="GeneID" id="83183103"/>
<evidence type="ECO:0000313" key="4">
    <source>
        <dbReference type="Proteomes" id="UP001150904"/>
    </source>
</evidence>
<dbReference type="RefSeq" id="XP_058305790.1">
    <property type="nucleotide sequence ID" value="XM_058455802.1"/>
</dbReference>
<accession>A0A9W9JFG5</accession>
<dbReference type="AlphaFoldDB" id="A0A9W9JFG5"/>
<comment type="caution">
    <text evidence="3">The sequence shown here is derived from an EMBL/GenBank/DDBJ whole genome shotgun (WGS) entry which is preliminary data.</text>
</comment>
<feature type="chain" id="PRO_5040722446" description="WD-like domain-containing protein" evidence="1">
    <location>
        <begin position="21"/>
        <end position="177"/>
    </location>
</feature>
<proteinExistence type="predicted"/>
<evidence type="ECO:0000259" key="2">
    <source>
        <dbReference type="Pfam" id="PF20493"/>
    </source>
</evidence>
<name>A0A9W9JFG5_9EURO</name>
<reference evidence="3" key="2">
    <citation type="journal article" date="2023" name="IMA Fungus">
        <title>Comparative genomic study of the Penicillium genus elucidates a diverse pangenome and 15 lateral gene transfer events.</title>
        <authorList>
            <person name="Petersen C."/>
            <person name="Sorensen T."/>
            <person name="Nielsen M.R."/>
            <person name="Sondergaard T.E."/>
            <person name="Sorensen J.L."/>
            <person name="Fitzpatrick D.A."/>
            <person name="Frisvad J.C."/>
            <person name="Nielsen K.L."/>
        </authorList>
    </citation>
    <scope>NUCLEOTIDE SEQUENCE</scope>
    <source>
        <strain evidence="3">IBT 15544</strain>
    </source>
</reference>
<dbReference type="InterPro" id="IPR046925">
    <property type="entry name" value="WD-like_fungi"/>
</dbReference>
<evidence type="ECO:0000313" key="3">
    <source>
        <dbReference type="EMBL" id="KAJ5195302.1"/>
    </source>
</evidence>
<dbReference type="OrthoDB" id="3705032at2759"/>
<dbReference type="Proteomes" id="UP001150904">
    <property type="component" value="Unassembled WGS sequence"/>
</dbReference>
<protein>
    <recommendedName>
        <fullName evidence="2">WD-like domain-containing protein</fullName>
    </recommendedName>
</protein>
<organism evidence="3 4">
    <name type="scientific">Penicillium cinerascens</name>
    <dbReference type="NCBI Taxonomy" id="70096"/>
    <lineage>
        <taxon>Eukaryota</taxon>
        <taxon>Fungi</taxon>
        <taxon>Dikarya</taxon>
        <taxon>Ascomycota</taxon>
        <taxon>Pezizomycotina</taxon>
        <taxon>Eurotiomycetes</taxon>
        <taxon>Eurotiomycetidae</taxon>
        <taxon>Eurotiales</taxon>
        <taxon>Aspergillaceae</taxon>
        <taxon>Penicillium</taxon>
    </lineage>
</organism>
<keyword evidence="4" id="KW-1185">Reference proteome</keyword>
<feature type="signal peptide" evidence="1">
    <location>
        <begin position="1"/>
        <end position="20"/>
    </location>
</feature>
<dbReference type="Pfam" id="PF20493">
    <property type="entry name" value="WD-like_fungi"/>
    <property type="match status" value="1"/>
</dbReference>
<dbReference type="EMBL" id="JAPQKR010000015">
    <property type="protein sequence ID" value="KAJ5195302.1"/>
    <property type="molecule type" value="Genomic_DNA"/>
</dbReference>
<sequence>MHFQSTTLILAFAMATGLMASPLKEKATNELVELFREDGSDGGQLIYFGHGDNTGTETEALQDRASCSSTAKINCHSKHAARNEVCDKLVTHLQGYSDVAVAGSPRQICYKGESEDDEYCCVSWHNTIPGLTKGDLATYAENIFKQCTSNGISGKTEKVLVHSTCTNVCMSNRGTHC</sequence>
<gene>
    <name evidence="3" type="ORF">N7498_008740</name>
</gene>
<evidence type="ECO:0000256" key="1">
    <source>
        <dbReference type="SAM" id="SignalP"/>
    </source>
</evidence>
<feature type="domain" description="WD-like" evidence="2">
    <location>
        <begin position="66"/>
        <end position="177"/>
    </location>
</feature>
<keyword evidence="1" id="KW-0732">Signal</keyword>